<feature type="site" description="Part of a proton relay during catalysis" evidence="12">
    <location>
        <position position="126"/>
    </location>
</feature>
<evidence type="ECO:0000256" key="5">
    <source>
        <dbReference type="ARBA" id="ARBA00022490"/>
    </source>
</evidence>
<keyword evidence="7 12" id="KW-0220">Diaminopimelate biosynthesis</keyword>
<comment type="pathway">
    <text evidence="2 12">Amino-acid biosynthesis; L-lysine biosynthesis via DAP pathway; (S)-tetrahydrodipicolinate from L-aspartate: step 3/4.</text>
</comment>
<dbReference type="PIRSF" id="PIRSF001365">
    <property type="entry name" value="DHDPS"/>
    <property type="match status" value="1"/>
</dbReference>
<feature type="binding site" evidence="12">
    <location>
        <position position="65"/>
    </location>
    <ligand>
        <name>pyruvate</name>
        <dbReference type="ChEBI" id="CHEBI:15361"/>
    </ligand>
</feature>
<keyword evidence="15" id="KW-1185">Reference proteome</keyword>
<dbReference type="PANTHER" id="PTHR12128">
    <property type="entry name" value="DIHYDRODIPICOLINATE SYNTHASE"/>
    <property type="match status" value="1"/>
</dbReference>
<dbReference type="InterPro" id="IPR013785">
    <property type="entry name" value="Aldolase_TIM"/>
</dbReference>
<dbReference type="GO" id="GO:0008840">
    <property type="term" value="F:4-hydroxy-tetrahydrodipicolinate synthase activity"/>
    <property type="evidence" value="ECO:0007669"/>
    <property type="project" value="UniProtKB-EC"/>
</dbReference>
<keyword evidence="8 12" id="KW-0457">Lysine biosynthesis</keyword>
<comment type="function">
    <text evidence="1 12">Catalyzes the condensation of (S)-aspartate-beta-semialdehyde [(S)-ASA] and pyruvate to 4-hydroxy-tetrahydrodipicolinate (HTPA).</text>
</comment>
<dbReference type="Proteomes" id="UP001057998">
    <property type="component" value="Chromosome 1"/>
</dbReference>
<dbReference type="SUPFAM" id="SSF51569">
    <property type="entry name" value="Aldolase"/>
    <property type="match status" value="1"/>
</dbReference>
<dbReference type="InterPro" id="IPR005263">
    <property type="entry name" value="DapA"/>
</dbReference>
<dbReference type="NCBIfam" id="TIGR00674">
    <property type="entry name" value="dapA"/>
    <property type="match status" value="1"/>
</dbReference>
<keyword evidence="10 12" id="KW-0704">Schiff base</keyword>
<dbReference type="Pfam" id="PF00701">
    <property type="entry name" value="DHDPS"/>
    <property type="match status" value="1"/>
</dbReference>
<evidence type="ECO:0000256" key="4">
    <source>
        <dbReference type="ARBA" id="ARBA00012086"/>
    </source>
</evidence>
<gene>
    <name evidence="12 14" type="primary">dapA</name>
    <name evidence="14" type="ORF">NNL38_06180</name>
</gene>
<organism evidence="14 15">
    <name type="scientific">Photobacterium atrarenae</name>
    <dbReference type="NCBI Taxonomy" id="865757"/>
    <lineage>
        <taxon>Bacteria</taxon>
        <taxon>Pseudomonadati</taxon>
        <taxon>Pseudomonadota</taxon>
        <taxon>Gammaproteobacteria</taxon>
        <taxon>Vibrionales</taxon>
        <taxon>Vibrionaceae</taxon>
        <taxon>Photobacterium</taxon>
    </lineage>
</organism>
<evidence type="ECO:0000256" key="2">
    <source>
        <dbReference type="ARBA" id="ARBA00005120"/>
    </source>
</evidence>
<comment type="subunit">
    <text evidence="12">Homotetramer; dimer of dimers.</text>
</comment>
<name>A0ABY5GJ76_9GAMM</name>
<protein>
    <recommendedName>
        <fullName evidence="4 12">4-hydroxy-tetrahydrodipicolinate synthase</fullName>
        <shortName evidence="12">HTPA synthase</shortName>
        <ecNumber evidence="4 12">4.3.3.7</ecNumber>
    </recommendedName>
</protein>
<dbReference type="EC" id="4.3.3.7" evidence="4 12"/>
<feature type="binding site" evidence="12">
    <location>
        <position position="221"/>
    </location>
    <ligand>
        <name>pyruvate</name>
        <dbReference type="ChEBI" id="CHEBI:15361"/>
    </ligand>
</feature>
<dbReference type="InterPro" id="IPR002220">
    <property type="entry name" value="DapA-like"/>
</dbReference>
<dbReference type="SMART" id="SM01130">
    <property type="entry name" value="DHDPS"/>
    <property type="match status" value="1"/>
</dbReference>
<comment type="subcellular location">
    <subcellularLocation>
        <location evidence="12">Cytoplasm</location>
    </subcellularLocation>
</comment>
<dbReference type="PROSITE" id="PS00665">
    <property type="entry name" value="DHDPS_1"/>
    <property type="match status" value="1"/>
</dbReference>
<feature type="active site" description="Proton donor/acceptor" evidence="12">
    <location>
        <position position="152"/>
    </location>
</feature>
<keyword evidence="5 12" id="KW-0963">Cytoplasm</keyword>
<comment type="caution">
    <text evidence="12">Was originally thought to be a dihydrodipicolinate synthase (DHDPS), catalyzing the condensation of (S)-aspartate-beta-semialdehyde [(S)-ASA] and pyruvate to dihydrodipicolinate (DHDP). However, it was shown in E.coli that the product of the enzymatic reaction is not dihydrodipicolinate but in fact (4S)-4-hydroxy-2,3,4,5-tetrahydro-(2S)-dipicolinic acid (HTPA), and that the consecutive dehydration reaction leading to DHDP is not spontaneous but catalyzed by DapB.</text>
</comment>
<feature type="active site" description="Schiff-base intermediate with substrate" evidence="12">
    <location>
        <position position="180"/>
    </location>
</feature>
<evidence type="ECO:0000256" key="10">
    <source>
        <dbReference type="ARBA" id="ARBA00023270"/>
    </source>
</evidence>
<feature type="site" description="Part of a proton relay during catalysis" evidence="12">
    <location>
        <position position="64"/>
    </location>
</feature>
<comment type="catalytic activity">
    <reaction evidence="11 12">
        <text>L-aspartate 4-semialdehyde + pyruvate = (2S,4S)-4-hydroxy-2,3,4,5-tetrahydrodipicolinate + H2O + H(+)</text>
        <dbReference type="Rhea" id="RHEA:34171"/>
        <dbReference type="ChEBI" id="CHEBI:15361"/>
        <dbReference type="ChEBI" id="CHEBI:15377"/>
        <dbReference type="ChEBI" id="CHEBI:15378"/>
        <dbReference type="ChEBI" id="CHEBI:67139"/>
        <dbReference type="ChEBI" id="CHEBI:537519"/>
        <dbReference type="EC" id="4.3.3.7"/>
    </reaction>
</comment>
<evidence type="ECO:0000256" key="13">
    <source>
        <dbReference type="PIRNR" id="PIRNR001365"/>
    </source>
</evidence>
<evidence type="ECO:0000256" key="6">
    <source>
        <dbReference type="ARBA" id="ARBA00022605"/>
    </source>
</evidence>
<comment type="similarity">
    <text evidence="3 12 13">Belongs to the DapA family.</text>
</comment>
<evidence type="ECO:0000313" key="15">
    <source>
        <dbReference type="Proteomes" id="UP001057998"/>
    </source>
</evidence>
<reference evidence="14" key="1">
    <citation type="submission" date="2022-07" db="EMBL/GenBank/DDBJ databases">
        <title>Genome sequencing of Photobacterium atrarenae GJH2-4.</title>
        <authorList>
            <person name="Park S.-J."/>
        </authorList>
    </citation>
    <scope>NUCLEOTIDE SEQUENCE</scope>
    <source>
        <strain evidence="14">GJH2-4</strain>
    </source>
</reference>
<accession>A0ABY5GJ76</accession>
<evidence type="ECO:0000256" key="3">
    <source>
        <dbReference type="ARBA" id="ARBA00007592"/>
    </source>
</evidence>
<dbReference type="InterPro" id="IPR020624">
    <property type="entry name" value="Schiff_base-form_aldolases_CS"/>
</dbReference>
<dbReference type="PANTHER" id="PTHR12128:SF66">
    <property type="entry name" value="4-HYDROXY-2-OXOGLUTARATE ALDOLASE, MITOCHONDRIAL"/>
    <property type="match status" value="1"/>
</dbReference>
<evidence type="ECO:0000256" key="7">
    <source>
        <dbReference type="ARBA" id="ARBA00022915"/>
    </source>
</evidence>
<evidence type="ECO:0000256" key="8">
    <source>
        <dbReference type="ARBA" id="ARBA00023154"/>
    </source>
</evidence>
<sequence>MPIQNSFPTTEHLVSPQATSLNQTTLWTALITPFNDDESIDFDTLTQLVAEQNAAGNGILLLGSTGEALAMTPEEQQAVVRHVCALALSVPLMVGVGGYQLQQQRQWLAFLADYPIDALLLPVPLYAKPGAASQQKWFESLLDDSRWPCMIYNVPSRTGAALDAQTLGAIAKHPNAWAVKEASGNVETFTRYIQAAPTLQFFCGDDALFVDFAAAGACGLVSVAGNAWPEATALYVQQTLSQAAPSFKQLWQDAGNSLFCAANPIAVKALMQHQGRLRHAGLRPPLYMDELPELTPVLDANHQVNQWMNTCLAQ</sequence>
<dbReference type="EMBL" id="CP101508">
    <property type="protein sequence ID" value="UTV28825.1"/>
    <property type="molecule type" value="Genomic_DNA"/>
</dbReference>
<evidence type="ECO:0000256" key="12">
    <source>
        <dbReference type="HAMAP-Rule" id="MF_00418"/>
    </source>
</evidence>
<evidence type="ECO:0000256" key="1">
    <source>
        <dbReference type="ARBA" id="ARBA00003294"/>
    </source>
</evidence>
<proteinExistence type="inferred from homology"/>
<evidence type="ECO:0000313" key="14">
    <source>
        <dbReference type="EMBL" id="UTV28825.1"/>
    </source>
</evidence>
<dbReference type="Gene3D" id="3.20.20.70">
    <property type="entry name" value="Aldolase class I"/>
    <property type="match status" value="1"/>
</dbReference>
<evidence type="ECO:0000256" key="9">
    <source>
        <dbReference type="ARBA" id="ARBA00023239"/>
    </source>
</evidence>
<dbReference type="RefSeq" id="WP_255390145.1">
    <property type="nucleotide sequence ID" value="NZ_CP101508.1"/>
</dbReference>
<keyword evidence="6 12" id="KW-0028">Amino-acid biosynthesis</keyword>
<evidence type="ECO:0000256" key="11">
    <source>
        <dbReference type="ARBA" id="ARBA00047836"/>
    </source>
</evidence>
<keyword evidence="9 12" id="KW-0456">Lyase</keyword>
<dbReference type="PRINTS" id="PR00146">
    <property type="entry name" value="DHPICSNTHASE"/>
</dbReference>
<dbReference type="HAMAP" id="MF_00418">
    <property type="entry name" value="DapA"/>
    <property type="match status" value="1"/>
</dbReference>